<dbReference type="Gene3D" id="1.10.10.10">
    <property type="entry name" value="Winged helix-like DNA-binding domain superfamily/Winged helix DNA-binding domain"/>
    <property type="match status" value="1"/>
</dbReference>
<dbReference type="Pfam" id="PF23598">
    <property type="entry name" value="LRR_14"/>
    <property type="match status" value="1"/>
</dbReference>
<dbReference type="GO" id="GO:0051707">
    <property type="term" value="P:response to other organism"/>
    <property type="evidence" value="ECO:0007669"/>
    <property type="project" value="UniProtKB-ARBA"/>
</dbReference>
<evidence type="ECO:0000256" key="3">
    <source>
        <dbReference type="ARBA" id="ARBA00022821"/>
    </source>
</evidence>
<dbReference type="OrthoDB" id="2018467at2759"/>
<evidence type="ECO:0000259" key="6">
    <source>
        <dbReference type="Pfam" id="PF18052"/>
    </source>
</evidence>
<name>A0A072UR12_MEDTR</name>
<dbReference type="AlphaFoldDB" id="A0A072UR12"/>
<dbReference type="Gene3D" id="1.10.8.430">
    <property type="entry name" value="Helical domain of apoptotic protease-activating factors"/>
    <property type="match status" value="1"/>
</dbReference>
<dbReference type="PANTHER" id="PTHR36766">
    <property type="entry name" value="PLANT BROAD-SPECTRUM MILDEW RESISTANCE PROTEIN RPW8"/>
    <property type="match status" value="1"/>
</dbReference>
<dbReference type="Pfam" id="PF18052">
    <property type="entry name" value="Rx_N"/>
    <property type="match status" value="1"/>
</dbReference>
<keyword evidence="1" id="KW-0677">Repeat</keyword>
<dbReference type="FunFam" id="3.40.50.300:FF:001091">
    <property type="entry name" value="Probable disease resistance protein At1g61300"/>
    <property type="match status" value="1"/>
</dbReference>
<keyword evidence="3" id="KW-0611">Plant defense</keyword>
<gene>
    <name evidence="10" type="primary">25494067</name>
    <name evidence="9" type="ordered locus">MTR_4g119195</name>
</gene>
<organism evidence="9 11">
    <name type="scientific">Medicago truncatula</name>
    <name type="common">Barrel medic</name>
    <name type="synonym">Medicago tribuloides</name>
    <dbReference type="NCBI Taxonomy" id="3880"/>
    <lineage>
        <taxon>Eukaryota</taxon>
        <taxon>Viridiplantae</taxon>
        <taxon>Streptophyta</taxon>
        <taxon>Embryophyta</taxon>
        <taxon>Tracheophyta</taxon>
        <taxon>Spermatophyta</taxon>
        <taxon>Magnoliopsida</taxon>
        <taxon>eudicotyledons</taxon>
        <taxon>Gunneridae</taxon>
        <taxon>Pentapetalae</taxon>
        <taxon>rosids</taxon>
        <taxon>fabids</taxon>
        <taxon>Fabales</taxon>
        <taxon>Fabaceae</taxon>
        <taxon>Papilionoideae</taxon>
        <taxon>50 kb inversion clade</taxon>
        <taxon>NPAAA clade</taxon>
        <taxon>Hologalegina</taxon>
        <taxon>IRL clade</taxon>
        <taxon>Trifolieae</taxon>
        <taxon>Medicago</taxon>
    </lineage>
</organism>
<dbReference type="Gene3D" id="1.20.5.4130">
    <property type="match status" value="1"/>
</dbReference>
<dbReference type="Gene3D" id="3.40.50.300">
    <property type="entry name" value="P-loop containing nucleotide triphosphate hydrolases"/>
    <property type="match status" value="1"/>
</dbReference>
<accession>A0A072UR12</accession>
<dbReference type="Proteomes" id="UP000002051">
    <property type="component" value="Chromosome 4"/>
</dbReference>
<dbReference type="HOGENOM" id="CLU_000837_8_1_1"/>
<dbReference type="InterPro" id="IPR032675">
    <property type="entry name" value="LRR_dom_sf"/>
</dbReference>
<dbReference type="InterPro" id="IPR055414">
    <property type="entry name" value="LRR_R13L4/SHOC2-like"/>
</dbReference>
<evidence type="ECO:0000313" key="11">
    <source>
        <dbReference type="Proteomes" id="UP000002051"/>
    </source>
</evidence>
<dbReference type="CDD" id="cd14798">
    <property type="entry name" value="RX-CC_like"/>
    <property type="match status" value="1"/>
</dbReference>
<dbReference type="GO" id="GO:0043531">
    <property type="term" value="F:ADP binding"/>
    <property type="evidence" value="ECO:0007669"/>
    <property type="project" value="InterPro"/>
</dbReference>
<evidence type="ECO:0000256" key="1">
    <source>
        <dbReference type="ARBA" id="ARBA00022737"/>
    </source>
</evidence>
<dbReference type="GO" id="GO:0006952">
    <property type="term" value="P:defense response"/>
    <property type="evidence" value="ECO:0007669"/>
    <property type="project" value="UniProtKB-KW"/>
</dbReference>
<evidence type="ECO:0000259" key="8">
    <source>
        <dbReference type="Pfam" id="PF23598"/>
    </source>
</evidence>
<keyword evidence="2" id="KW-0547">Nucleotide-binding</keyword>
<reference evidence="9 11" key="2">
    <citation type="journal article" date="2014" name="BMC Genomics">
        <title>An improved genome release (version Mt4.0) for the model legume Medicago truncatula.</title>
        <authorList>
            <person name="Tang H."/>
            <person name="Krishnakumar V."/>
            <person name="Bidwell S."/>
            <person name="Rosen B."/>
            <person name="Chan A."/>
            <person name="Zhou S."/>
            <person name="Gentzbittel L."/>
            <person name="Childs K.L."/>
            <person name="Yandell M."/>
            <person name="Gundlach H."/>
            <person name="Mayer K.F."/>
            <person name="Schwartz D.C."/>
            <person name="Town C.D."/>
        </authorList>
    </citation>
    <scope>GENOME REANNOTATION</scope>
    <source>
        <strain evidence="9">A17</strain>
        <strain evidence="10 11">cv. Jemalong A17</strain>
    </source>
</reference>
<protein>
    <submittedName>
        <fullName evidence="9">LRR and NB-ARC domain disease resistance protein</fullName>
    </submittedName>
</protein>
<dbReference type="SUPFAM" id="SSF52058">
    <property type="entry name" value="L domain-like"/>
    <property type="match status" value="1"/>
</dbReference>
<reference evidence="10" key="3">
    <citation type="submission" date="2015-04" db="UniProtKB">
        <authorList>
            <consortium name="EnsemblPlants"/>
        </authorList>
    </citation>
    <scope>IDENTIFICATION</scope>
    <source>
        <strain evidence="10">cv. Jemalong A17</strain>
    </source>
</reference>
<dbReference type="SUPFAM" id="SSF52540">
    <property type="entry name" value="P-loop containing nucleoside triphosphate hydrolases"/>
    <property type="match status" value="1"/>
</dbReference>
<feature type="domain" description="Disease resistance R13L4/SHOC-2-like LRR" evidence="8">
    <location>
        <begin position="570"/>
        <end position="774"/>
    </location>
</feature>
<dbReference type="InterPro" id="IPR002182">
    <property type="entry name" value="NB-ARC"/>
</dbReference>
<dbReference type="EMBL" id="CM001220">
    <property type="protein sequence ID" value="KEH32274.1"/>
    <property type="molecule type" value="Genomic_DNA"/>
</dbReference>
<dbReference type="Pfam" id="PF23559">
    <property type="entry name" value="WHD_DRP"/>
    <property type="match status" value="1"/>
</dbReference>
<dbReference type="Gene3D" id="3.80.10.10">
    <property type="entry name" value="Ribonuclease Inhibitor"/>
    <property type="match status" value="2"/>
</dbReference>
<feature type="domain" description="NB-ARC" evidence="5">
    <location>
        <begin position="171"/>
        <end position="356"/>
    </location>
</feature>
<evidence type="ECO:0000259" key="5">
    <source>
        <dbReference type="Pfam" id="PF00931"/>
    </source>
</evidence>
<dbReference type="GO" id="GO:0005524">
    <property type="term" value="F:ATP binding"/>
    <property type="evidence" value="ECO:0007669"/>
    <property type="project" value="UniProtKB-KW"/>
</dbReference>
<proteinExistence type="predicted"/>
<dbReference type="InterPro" id="IPR038005">
    <property type="entry name" value="RX-like_CC"/>
</dbReference>
<evidence type="ECO:0000256" key="2">
    <source>
        <dbReference type="ARBA" id="ARBA00022741"/>
    </source>
</evidence>
<dbReference type="Pfam" id="PF00931">
    <property type="entry name" value="NB-ARC"/>
    <property type="match status" value="1"/>
</dbReference>
<dbReference type="ExpressionAtlas" id="A0A072UR12">
    <property type="expression patterns" value="differential"/>
</dbReference>
<dbReference type="PRINTS" id="PR00364">
    <property type="entry name" value="DISEASERSIST"/>
</dbReference>
<dbReference type="InterPro" id="IPR036388">
    <property type="entry name" value="WH-like_DNA-bd_sf"/>
</dbReference>
<evidence type="ECO:0000313" key="9">
    <source>
        <dbReference type="EMBL" id="KEH32274.1"/>
    </source>
</evidence>
<sequence>MAESLLFGVAESFIGKLASVAVQEASLSLSVYKDLQEIKKTVSLVKAVLLDAEQKQWQNNELREWLKQIKRVFYDAEDVIDDFECEALRKHVINTSGSIRRKVKCFFSNSNPLVYRFQMAHQIKHIKERFDKVAADRLKFGLQINDSDNRVVKRRELTHSYVIDSDVIGREHDKQKIIDMLLQDSGDSNSLSVIPVVGIGGLGKTTLAKAVFNDKSLDETFPLKMWVCVSDDFELKNLLVKILNAASVSGSSADPNPIHQESFTNLDLEQLQNRLRNVIAGKKFLLVLDDVWNEDRVKWVELKYLIQVGAEESKVLVTTRSHSIAKMMGTNTSYILEGLSLEDSLSVFVKWAFKEEEEKKYPELVEIGKEIVQKCGGLPLALRTLGSSLFLKFDVEEWKFIRDSEIWNLPQKEDDILPGLKLSYDQLPSYLKQCFACFSLFEKNFDFSNFHVSVLWVALGFLPPPSRGKTLEDMNIQFVYELQSRSFLQNFRDFGGGFCGFKLHDLVHDLSLYVARDEFQLLKFHNENILENVLHLSFLKNDLLGLTPVPTGLRTLIFPKGANNEAFLKTLVSRCKFLRVLQLPDSTYESLPRSIGKLKHLRYLNLGKSKELKSLPDSLCKLQNLYTLKLNGCIKLKKLPNGIGNLISLRQLIITTKQYTLPEKEIAKLTCLEILSVNSCDNLETLLLEGIQLSNLKWLGISSCGNLKSMPLHVIPNLEWLFITNCHKLKFSFHNENQIPKLKLKLLSLESLPQLVSFPEWLKGCADTLNTLVIDGCENLDELPEWLSTMICFNRFVVINCPKLLSLPDCFSNLESLLIVDCPELCRRYQPEVGHDWHKISHIKQVNVFFLRSQTSEG</sequence>
<dbReference type="InterPro" id="IPR058922">
    <property type="entry name" value="WHD_DRP"/>
</dbReference>
<keyword evidence="11" id="KW-1185">Reference proteome</keyword>
<keyword evidence="4" id="KW-0067">ATP-binding</keyword>
<dbReference type="InterPro" id="IPR042197">
    <property type="entry name" value="Apaf_helical"/>
</dbReference>
<evidence type="ECO:0000259" key="7">
    <source>
        <dbReference type="Pfam" id="PF23559"/>
    </source>
</evidence>
<evidence type="ECO:0000256" key="4">
    <source>
        <dbReference type="ARBA" id="ARBA00022840"/>
    </source>
</evidence>
<dbReference type="InterPro" id="IPR027417">
    <property type="entry name" value="P-loop_NTPase"/>
</dbReference>
<dbReference type="InterPro" id="IPR041118">
    <property type="entry name" value="Rx_N"/>
</dbReference>
<reference evidence="9 11" key="1">
    <citation type="journal article" date="2011" name="Nature">
        <title>The Medicago genome provides insight into the evolution of rhizobial symbioses.</title>
        <authorList>
            <person name="Young N.D."/>
            <person name="Debelle F."/>
            <person name="Oldroyd G.E."/>
            <person name="Geurts R."/>
            <person name="Cannon S.B."/>
            <person name="Udvardi M.K."/>
            <person name="Benedito V.A."/>
            <person name="Mayer K.F."/>
            <person name="Gouzy J."/>
            <person name="Schoof H."/>
            <person name="Van de Peer Y."/>
            <person name="Proost S."/>
            <person name="Cook D.R."/>
            <person name="Meyers B.C."/>
            <person name="Spannagl M."/>
            <person name="Cheung F."/>
            <person name="De Mita S."/>
            <person name="Krishnakumar V."/>
            <person name="Gundlach H."/>
            <person name="Zhou S."/>
            <person name="Mudge J."/>
            <person name="Bharti A.K."/>
            <person name="Murray J.D."/>
            <person name="Naoumkina M.A."/>
            <person name="Rosen B."/>
            <person name="Silverstein K.A."/>
            <person name="Tang H."/>
            <person name="Rombauts S."/>
            <person name="Zhao P.X."/>
            <person name="Zhou P."/>
            <person name="Barbe V."/>
            <person name="Bardou P."/>
            <person name="Bechner M."/>
            <person name="Bellec A."/>
            <person name="Berger A."/>
            <person name="Berges H."/>
            <person name="Bidwell S."/>
            <person name="Bisseling T."/>
            <person name="Choisne N."/>
            <person name="Couloux A."/>
            <person name="Denny R."/>
            <person name="Deshpande S."/>
            <person name="Dai X."/>
            <person name="Doyle J.J."/>
            <person name="Dudez A.M."/>
            <person name="Farmer A.D."/>
            <person name="Fouteau S."/>
            <person name="Franken C."/>
            <person name="Gibelin C."/>
            <person name="Gish J."/>
            <person name="Goldstein S."/>
            <person name="Gonzalez A.J."/>
            <person name="Green P.J."/>
            <person name="Hallab A."/>
            <person name="Hartog M."/>
            <person name="Hua A."/>
            <person name="Humphray S.J."/>
            <person name="Jeong D.H."/>
            <person name="Jing Y."/>
            <person name="Jocker A."/>
            <person name="Kenton S.M."/>
            <person name="Kim D.J."/>
            <person name="Klee K."/>
            <person name="Lai H."/>
            <person name="Lang C."/>
            <person name="Lin S."/>
            <person name="Macmil S.L."/>
            <person name="Magdelenat G."/>
            <person name="Matthews L."/>
            <person name="McCorrison J."/>
            <person name="Monaghan E.L."/>
            <person name="Mun J.H."/>
            <person name="Najar F.Z."/>
            <person name="Nicholson C."/>
            <person name="Noirot C."/>
            <person name="O'Bleness M."/>
            <person name="Paule C.R."/>
            <person name="Poulain J."/>
            <person name="Prion F."/>
            <person name="Qin B."/>
            <person name="Qu C."/>
            <person name="Retzel E.F."/>
            <person name="Riddle C."/>
            <person name="Sallet E."/>
            <person name="Samain S."/>
            <person name="Samson N."/>
            <person name="Sanders I."/>
            <person name="Saurat O."/>
            <person name="Scarpelli C."/>
            <person name="Schiex T."/>
            <person name="Segurens B."/>
            <person name="Severin A.J."/>
            <person name="Sherrier D.J."/>
            <person name="Shi R."/>
            <person name="Sims S."/>
            <person name="Singer S.R."/>
            <person name="Sinharoy S."/>
            <person name="Sterck L."/>
            <person name="Viollet A."/>
            <person name="Wang B.B."/>
            <person name="Wang K."/>
            <person name="Wang M."/>
            <person name="Wang X."/>
            <person name="Warfsmann J."/>
            <person name="Weissenbach J."/>
            <person name="White D.D."/>
            <person name="White J.D."/>
            <person name="Wiley G.B."/>
            <person name="Wincker P."/>
            <person name="Xing Y."/>
            <person name="Yang L."/>
            <person name="Yao Z."/>
            <person name="Ying F."/>
            <person name="Zhai J."/>
            <person name="Zhou L."/>
            <person name="Zuber A."/>
            <person name="Denarie J."/>
            <person name="Dixon R.A."/>
            <person name="May G.D."/>
            <person name="Schwartz D.C."/>
            <person name="Rogers J."/>
            <person name="Quetier F."/>
            <person name="Town C.D."/>
            <person name="Roe B.A."/>
        </authorList>
    </citation>
    <scope>NUCLEOTIDE SEQUENCE [LARGE SCALE GENOMIC DNA]</scope>
    <source>
        <strain evidence="9">A17</strain>
        <strain evidence="10 11">cv. Jemalong A17</strain>
    </source>
</reference>
<feature type="domain" description="Disease resistance N-terminal" evidence="6">
    <location>
        <begin position="10"/>
        <end position="98"/>
    </location>
</feature>
<evidence type="ECO:0000313" key="10">
    <source>
        <dbReference type="EnsemblPlants" id="KEH32274"/>
    </source>
</evidence>
<dbReference type="EnsemblPlants" id="KEH32274">
    <property type="protein sequence ID" value="KEH32274"/>
    <property type="gene ID" value="MTR_4g119195"/>
</dbReference>
<dbReference type="PANTHER" id="PTHR36766:SF61">
    <property type="entry name" value="NB-ARC DOMAIN DISEASE RESISTANCE PROTEIN"/>
    <property type="match status" value="1"/>
</dbReference>
<feature type="domain" description="Disease resistance protein winged helix" evidence="7">
    <location>
        <begin position="440"/>
        <end position="510"/>
    </location>
</feature>